<dbReference type="SUPFAM" id="SSF48498">
    <property type="entry name" value="Tetracyclin repressor-like, C-terminal domain"/>
    <property type="match status" value="1"/>
</dbReference>
<dbReference type="PANTHER" id="PTHR30055">
    <property type="entry name" value="HTH-TYPE TRANSCRIPTIONAL REGULATOR RUTR"/>
    <property type="match status" value="1"/>
</dbReference>
<dbReference type="InterPro" id="IPR041586">
    <property type="entry name" value="PsrA_TetR_C"/>
</dbReference>
<protein>
    <submittedName>
        <fullName evidence="4">TetR family transcriptional regulator</fullName>
    </submittedName>
</protein>
<evidence type="ECO:0000256" key="2">
    <source>
        <dbReference type="PROSITE-ProRule" id="PRU00335"/>
    </source>
</evidence>
<evidence type="ECO:0000259" key="3">
    <source>
        <dbReference type="PROSITE" id="PS50977"/>
    </source>
</evidence>
<evidence type="ECO:0000313" key="4">
    <source>
        <dbReference type="EMBL" id="MER6266939.1"/>
    </source>
</evidence>
<dbReference type="SUPFAM" id="SSF46689">
    <property type="entry name" value="Homeodomain-like"/>
    <property type="match status" value="1"/>
</dbReference>
<comment type="caution">
    <text evidence="4">The sequence shown here is derived from an EMBL/GenBank/DDBJ whole genome shotgun (WGS) entry which is preliminary data.</text>
</comment>
<name>A0ABV1TBD2_9ACTN</name>
<dbReference type="PANTHER" id="PTHR30055:SF235">
    <property type="entry name" value="TRANSCRIPTIONAL REGULATORY PROTEIN"/>
    <property type="match status" value="1"/>
</dbReference>
<dbReference type="EMBL" id="JBEOZM010000002">
    <property type="protein sequence ID" value="MER6266939.1"/>
    <property type="molecule type" value="Genomic_DNA"/>
</dbReference>
<dbReference type="InterPro" id="IPR009057">
    <property type="entry name" value="Homeodomain-like_sf"/>
</dbReference>
<reference evidence="4 5" key="1">
    <citation type="submission" date="2024-06" db="EMBL/GenBank/DDBJ databases">
        <title>The Natural Products Discovery Center: Release of the First 8490 Sequenced Strains for Exploring Actinobacteria Biosynthetic Diversity.</title>
        <authorList>
            <person name="Kalkreuter E."/>
            <person name="Kautsar S.A."/>
            <person name="Yang D."/>
            <person name="Bader C.D."/>
            <person name="Teijaro C.N."/>
            <person name="Fluegel L."/>
            <person name="Davis C.M."/>
            <person name="Simpson J.R."/>
            <person name="Lauterbach L."/>
            <person name="Steele A.D."/>
            <person name="Gui C."/>
            <person name="Meng S."/>
            <person name="Li G."/>
            <person name="Viehrig K."/>
            <person name="Ye F."/>
            <person name="Su P."/>
            <person name="Kiefer A.F."/>
            <person name="Nichols A."/>
            <person name="Cepeda A.J."/>
            <person name="Yan W."/>
            <person name="Fan B."/>
            <person name="Jiang Y."/>
            <person name="Adhikari A."/>
            <person name="Zheng C.-J."/>
            <person name="Schuster L."/>
            <person name="Cowan T.M."/>
            <person name="Smanski M.J."/>
            <person name="Chevrette M.G."/>
            <person name="De Carvalho L.P.S."/>
            <person name="Shen B."/>
        </authorList>
    </citation>
    <scope>NUCLEOTIDE SEQUENCE [LARGE SCALE GENOMIC DNA]</scope>
    <source>
        <strain evidence="4 5">NPDC001694</strain>
    </source>
</reference>
<dbReference type="RefSeq" id="WP_351955597.1">
    <property type="nucleotide sequence ID" value="NZ_JBEOZH010000060.1"/>
</dbReference>
<keyword evidence="5" id="KW-1185">Reference proteome</keyword>
<dbReference type="InterPro" id="IPR001647">
    <property type="entry name" value="HTH_TetR"/>
</dbReference>
<dbReference type="Proteomes" id="UP001490365">
    <property type="component" value="Unassembled WGS sequence"/>
</dbReference>
<keyword evidence="1 2" id="KW-0238">DNA-binding</keyword>
<accession>A0ABV1TBD2</accession>
<evidence type="ECO:0000313" key="5">
    <source>
        <dbReference type="Proteomes" id="UP001490365"/>
    </source>
</evidence>
<organism evidence="4 5">
    <name type="scientific">Streptomyces sp. 900105755</name>
    <dbReference type="NCBI Taxonomy" id="3154389"/>
    <lineage>
        <taxon>Bacteria</taxon>
        <taxon>Bacillati</taxon>
        <taxon>Actinomycetota</taxon>
        <taxon>Actinomycetes</taxon>
        <taxon>Kitasatosporales</taxon>
        <taxon>Streptomycetaceae</taxon>
        <taxon>Streptomyces</taxon>
    </lineage>
</organism>
<sequence length="212" mass="22879">MTRAEKTDLRREAGQRTREGLQTAALELLAQRGQEGVTLREITERAGANVAAVSYHFGSLKALCNSAIEHALEQYLDAQIQELGPLGPASSLQDLAAAFARPMMRALAAGGPELAMMRTVARVGIDPPEGWERLHGKFDHSRREALRVLTANLPGIDEQELIFRTRCAAGLLNWLALAPIGTELAALPAEQIERQLVPVVAGAFRGDGPTGR</sequence>
<feature type="DNA-binding region" description="H-T-H motif" evidence="2">
    <location>
        <begin position="38"/>
        <end position="57"/>
    </location>
</feature>
<dbReference type="InterPro" id="IPR036271">
    <property type="entry name" value="Tet_transcr_reg_TetR-rel_C_sf"/>
</dbReference>
<dbReference type="Pfam" id="PF17939">
    <property type="entry name" value="TetR_C_30"/>
    <property type="match status" value="1"/>
</dbReference>
<feature type="domain" description="HTH tetR-type" evidence="3">
    <location>
        <begin position="15"/>
        <end position="75"/>
    </location>
</feature>
<evidence type="ECO:0000256" key="1">
    <source>
        <dbReference type="ARBA" id="ARBA00023125"/>
    </source>
</evidence>
<proteinExistence type="predicted"/>
<dbReference type="PROSITE" id="PS50977">
    <property type="entry name" value="HTH_TETR_2"/>
    <property type="match status" value="1"/>
</dbReference>
<dbReference type="Gene3D" id="1.10.357.10">
    <property type="entry name" value="Tetracycline Repressor, domain 2"/>
    <property type="match status" value="1"/>
</dbReference>
<dbReference type="InterPro" id="IPR050109">
    <property type="entry name" value="HTH-type_TetR-like_transc_reg"/>
</dbReference>
<gene>
    <name evidence="4" type="ORF">ABT211_06500</name>
</gene>
<dbReference type="Pfam" id="PF00440">
    <property type="entry name" value="TetR_N"/>
    <property type="match status" value="1"/>
</dbReference>